<dbReference type="SUPFAM" id="SSF51556">
    <property type="entry name" value="Metallo-dependent hydrolases"/>
    <property type="match status" value="1"/>
</dbReference>
<evidence type="ECO:0000256" key="10">
    <source>
        <dbReference type="ARBA" id="ARBA00069860"/>
    </source>
</evidence>
<dbReference type="AlphaFoldDB" id="A0A1B7TBE8"/>
<evidence type="ECO:0000256" key="8">
    <source>
        <dbReference type="ARBA" id="ARBA00051148"/>
    </source>
</evidence>
<dbReference type="Gene3D" id="2.30.40.10">
    <property type="entry name" value="Urease, subunit C, domain 1"/>
    <property type="match status" value="1"/>
</dbReference>
<protein>
    <recommendedName>
        <fullName evidence="10">Probable guanine deaminase</fullName>
        <ecNumber evidence="4">3.5.4.3</ecNumber>
    </recommendedName>
    <alternativeName>
        <fullName evidence="11">Guanine aminohydrolase</fullName>
    </alternativeName>
</protein>
<evidence type="ECO:0000256" key="3">
    <source>
        <dbReference type="ARBA" id="ARBA00006745"/>
    </source>
</evidence>
<evidence type="ECO:0000256" key="7">
    <source>
        <dbReference type="ARBA" id="ARBA00022833"/>
    </source>
</evidence>
<evidence type="ECO:0000256" key="11">
    <source>
        <dbReference type="ARBA" id="ARBA00083147"/>
    </source>
</evidence>
<comment type="pathway">
    <text evidence="2">Purine metabolism; guanine degradation; xanthine from guanine: step 1/1.</text>
</comment>
<proteinExistence type="inferred from homology"/>
<name>A0A1B7TBE8_9ASCO</name>
<dbReference type="InterPro" id="IPR051607">
    <property type="entry name" value="Metallo-dep_hydrolases"/>
</dbReference>
<evidence type="ECO:0000256" key="5">
    <source>
        <dbReference type="ARBA" id="ARBA00022723"/>
    </source>
</evidence>
<dbReference type="SUPFAM" id="SSF51338">
    <property type="entry name" value="Composite domain of metallo-dependent hydrolases"/>
    <property type="match status" value="1"/>
</dbReference>
<keyword evidence="14" id="KW-1185">Reference proteome</keyword>
<organism evidence="13 14">
    <name type="scientific">Hanseniaspora valbyensis NRRL Y-1626</name>
    <dbReference type="NCBI Taxonomy" id="766949"/>
    <lineage>
        <taxon>Eukaryota</taxon>
        <taxon>Fungi</taxon>
        <taxon>Dikarya</taxon>
        <taxon>Ascomycota</taxon>
        <taxon>Saccharomycotina</taxon>
        <taxon>Saccharomycetes</taxon>
        <taxon>Saccharomycodales</taxon>
        <taxon>Saccharomycodaceae</taxon>
        <taxon>Hanseniaspora</taxon>
    </lineage>
</organism>
<dbReference type="GO" id="GO:0008892">
    <property type="term" value="F:guanine deaminase activity"/>
    <property type="evidence" value="ECO:0007669"/>
    <property type="project" value="UniProtKB-EC"/>
</dbReference>
<evidence type="ECO:0000259" key="12">
    <source>
        <dbReference type="Pfam" id="PF01979"/>
    </source>
</evidence>
<evidence type="ECO:0000256" key="9">
    <source>
        <dbReference type="ARBA" id="ARBA00056079"/>
    </source>
</evidence>
<feature type="domain" description="Amidohydrolase-related" evidence="12">
    <location>
        <begin position="86"/>
        <end position="475"/>
    </location>
</feature>
<dbReference type="PANTHER" id="PTHR11271:SF6">
    <property type="entry name" value="GUANINE DEAMINASE"/>
    <property type="match status" value="1"/>
</dbReference>
<dbReference type="Gene3D" id="3.20.20.140">
    <property type="entry name" value="Metal-dependent hydrolases"/>
    <property type="match status" value="1"/>
</dbReference>
<dbReference type="Proteomes" id="UP000092321">
    <property type="component" value="Unassembled WGS sequence"/>
</dbReference>
<accession>A0A1B7TBE8</accession>
<dbReference type="EMBL" id="LXPE01000025">
    <property type="protein sequence ID" value="OBA26069.1"/>
    <property type="molecule type" value="Genomic_DNA"/>
</dbReference>
<evidence type="ECO:0000256" key="6">
    <source>
        <dbReference type="ARBA" id="ARBA00022801"/>
    </source>
</evidence>
<dbReference type="GO" id="GO:0005829">
    <property type="term" value="C:cytosol"/>
    <property type="evidence" value="ECO:0007669"/>
    <property type="project" value="TreeGrafter"/>
</dbReference>
<comment type="similarity">
    <text evidence="3">Belongs to the metallo-dependent hydrolases superfamily. ATZ/TRZ family.</text>
</comment>
<keyword evidence="7" id="KW-0862">Zinc</keyword>
<dbReference type="InterPro" id="IPR011059">
    <property type="entry name" value="Metal-dep_hydrolase_composite"/>
</dbReference>
<evidence type="ECO:0000313" key="13">
    <source>
        <dbReference type="EMBL" id="OBA26069.1"/>
    </source>
</evidence>
<dbReference type="GO" id="GO:0046098">
    <property type="term" value="P:guanine metabolic process"/>
    <property type="evidence" value="ECO:0007669"/>
    <property type="project" value="TreeGrafter"/>
</dbReference>
<comment type="caution">
    <text evidence="13">The sequence shown here is derived from an EMBL/GenBank/DDBJ whole genome shotgun (WGS) entry which is preliminary data.</text>
</comment>
<comment type="function">
    <text evidence="9">Catalyzes the hydrolytic deamination of guanine, producing xanthine and ammonia.</text>
</comment>
<dbReference type="InterPro" id="IPR006680">
    <property type="entry name" value="Amidohydro-rel"/>
</dbReference>
<evidence type="ECO:0000256" key="2">
    <source>
        <dbReference type="ARBA" id="ARBA00004984"/>
    </source>
</evidence>
<dbReference type="PANTHER" id="PTHR11271">
    <property type="entry name" value="GUANINE DEAMINASE"/>
    <property type="match status" value="1"/>
</dbReference>
<comment type="catalytic activity">
    <reaction evidence="8">
        <text>guanine + H2O + H(+) = xanthine + NH4(+)</text>
        <dbReference type="Rhea" id="RHEA:14665"/>
        <dbReference type="ChEBI" id="CHEBI:15377"/>
        <dbReference type="ChEBI" id="CHEBI:15378"/>
        <dbReference type="ChEBI" id="CHEBI:16235"/>
        <dbReference type="ChEBI" id="CHEBI:17712"/>
        <dbReference type="ChEBI" id="CHEBI:28938"/>
        <dbReference type="EC" id="3.5.4.3"/>
    </reaction>
</comment>
<dbReference type="EC" id="3.5.4.3" evidence="4"/>
<dbReference type="Pfam" id="PF01979">
    <property type="entry name" value="Amidohydro_1"/>
    <property type="match status" value="1"/>
</dbReference>
<keyword evidence="6 13" id="KW-0378">Hydrolase</keyword>
<dbReference type="GO" id="GO:0008270">
    <property type="term" value="F:zinc ion binding"/>
    <property type="evidence" value="ECO:0007669"/>
    <property type="project" value="TreeGrafter"/>
</dbReference>
<evidence type="ECO:0000256" key="4">
    <source>
        <dbReference type="ARBA" id="ARBA00012781"/>
    </source>
</evidence>
<sequence>MNQSSSNDKVLILYGNFVDTPKLNQLRVRTETLVLVVNGKIVFIDDSISNKQKMIADMKQLHAKADVQVIDNSNSFKENGKVKFFFPGFIDTHCHAAQYPNIGIFGNTTLLDWLEKYTFPLEKELSTNLEKAEYVYKKVIQKTLQNGTTTISYYATIDKESTRLLAKLCLELGQRAFVGKVCMDMNSPDYYTESHEDCVEDNKELVTSIRTMNQNYGKSKFVEPILTPRFAPMVQGKTMKELGKISKEFQVPIQTHLSETFSEIELVMETFPNSKDYTSVYKDHDLLNERTVLAHCIHLSDDEANMIKKENAGVSHCPVSNSSITSGECRVRWLLEKGIKVSLGTDMSGGYAPSILKTARQGLLVSRHVAMKTSDEVGDRDKLSTNEVLYLATVGGAGVMNLNSIVGTFDLGMSFDAQLIEIGEGTNVDVFDWQLTSSSDDYNLIMEKWQDIVDKWVFLGDDRETTKVWVEGRQVK</sequence>
<keyword evidence="5" id="KW-0479">Metal-binding</keyword>
<gene>
    <name evidence="13" type="ORF">HANVADRAFT_25931</name>
</gene>
<evidence type="ECO:0000256" key="1">
    <source>
        <dbReference type="ARBA" id="ARBA00001947"/>
    </source>
</evidence>
<reference evidence="14" key="1">
    <citation type="journal article" date="2016" name="Proc. Natl. Acad. Sci. U.S.A.">
        <title>Comparative genomics of biotechnologically important yeasts.</title>
        <authorList>
            <person name="Riley R."/>
            <person name="Haridas S."/>
            <person name="Wolfe K.H."/>
            <person name="Lopes M.R."/>
            <person name="Hittinger C.T."/>
            <person name="Goeker M."/>
            <person name="Salamov A.A."/>
            <person name="Wisecaver J.H."/>
            <person name="Long T.M."/>
            <person name="Calvey C.H."/>
            <person name="Aerts A.L."/>
            <person name="Barry K.W."/>
            <person name="Choi C."/>
            <person name="Clum A."/>
            <person name="Coughlan A.Y."/>
            <person name="Deshpande S."/>
            <person name="Douglass A.P."/>
            <person name="Hanson S.J."/>
            <person name="Klenk H.-P."/>
            <person name="LaButti K.M."/>
            <person name="Lapidus A."/>
            <person name="Lindquist E.A."/>
            <person name="Lipzen A.M."/>
            <person name="Meier-Kolthoff J.P."/>
            <person name="Ohm R.A."/>
            <person name="Otillar R.P."/>
            <person name="Pangilinan J.L."/>
            <person name="Peng Y."/>
            <person name="Rokas A."/>
            <person name="Rosa C.A."/>
            <person name="Scheuner C."/>
            <person name="Sibirny A.A."/>
            <person name="Slot J.C."/>
            <person name="Stielow J.B."/>
            <person name="Sun H."/>
            <person name="Kurtzman C.P."/>
            <person name="Blackwell M."/>
            <person name="Grigoriev I.V."/>
            <person name="Jeffries T.W."/>
        </authorList>
    </citation>
    <scope>NUCLEOTIDE SEQUENCE [LARGE SCALE GENOMIC DNA]</scope>
    <source>
        <strain evidence="14">NRRL Y-1626</strain>
    </source>
</reference>
<dbReference type="FunFam" id="3.20.20.140:FF:000022">
    <property type="entry name" value="Guanine deaminase"/>
    <property type="match status" value="1"/>
</dbReference>
<dbReference type="InterPro" id="IPR032466">
    <property type="entry name" value="Metal_Hydrolase"/>
</dbReference>
<dbReference type="OrthoDB" id="194468at2759"/>
<comment type="cofactor">
    <cofactor evidence="1">
        <name>Zn(2+)</name>
        <dbReference type="ChEBI" id="CHEBI:29105"/>
    </cofactor>
</comment>
<evidence type="ECO:0000313" key="14">
    <source>
        <dbReference type="Proteomes" id="UP000092321"/>
    </source>
</evidence>